<dbReference type="AlphaFoldDB" id="A0A3N4IMX6"/>
<organism evidence="2 3">
    <name type="scientific">Ascobolus immersus RN42</name>
    <dbReference type="NCBI Taxonomy" id="1160509"/>
    <lineage>
        <taxon>Eukaryota</taxon>
        <taxon>Fungi</taxon>
        <taxon>Dikarya</taxon>
        <taxon>Ascomycota</taxon>
        <taxon>Pezizomycotina</taxon>
        <taxon>Pezizomycetes</taxon>
        <taxon>Pezizales</taxon>
        <taxon>Ascobolaceae</taxon>
        <taxon>Ascobolus</taxon>
    </lineage>
</organism>
<evidence type="ECO:0000313" key="3">
    <source>
        <dbReference type="Proteomes" id="UP000275078"/>
    </source>
</evidence>
<evidence type="ECO:0000256" key="1">
    <source>
        <dbReference type="SAM" id="MobiDB-lite"/>
    </source>
</evidence>
<sequence>MPVHAILPLSFLRPALNEPPPCTPFQTDNPPPSFFSLLNQSPPPHSEPFPSSFHSSS</sequence>
<protein>
    <submittedName>
        <fullName evidence="2">Uncharacterized protein</fullName>
    </submittedName>
</protein>
<feature type="region of interest" description="Disordered" evidence="1">
    <location>
        <begin position="17"/>
        <end position="57"/>
    </location>
</feature>
<reference evidence="2 3" key="1">
    <citation type="journal article" date="2018" name="Nat. Ecol. Evol.">
        <title>Pezizomycetes genomes reveal the molecular basis of ectomycorrhizal truffle lifestyle.</title>
        <authorList>
            <person name="Murat C."/>
            <person name="Payen T."/>
            <person name="Noel B."/>
            <person name="Kuo A."/>
            <person name="Morin E."/>
            <person name="Chen J."/>
            <person name="Kohler A."/>
            <person name="Krizsan K."/>
            <person name="Balestrini R."/>
            <person name="Da Silva C."/>
            <person name="Montanini B."/>
            <person name="Hainaut M."/>
            <person name="Levati E."/>
            <person name="Barry K.W."/>
            <person name="Belfiori B."/>
            <person name="Cichocki N."/>
            <person name="Clum A."/>
            <person name="Dockter R.B."/>
            <person name="Fauchery L."/>
            <person name="Guy J."/>
            <person name="Iotti M."/>
            <person name="Le Tacon F."/>
            <person name="Lindquist E.A."/>
            <person name="Lipzen A."/>
            <person name="Malagnac F."/>
            <person name="Mello A."/>
            <person name="Molinier V."/>
            <person name="Miyauchi S."/>
            <person name="Poulain J."/>
            <person name="Riccioni C."/>
            <person name="Rubini A."/>
            <person name="Sitrit Y."/>
            <person name="Splivallo R."/>
            <person name="Traeger S."/>
            <person name="Wang M."/>
            <person name="Zifcakova L."/>
            <person name="Wipf D."/>
            <person name="Zambonelli A."/>
            <person name="Paolocci F."/>
            <person name="Nowrousian M."/>
            <person name="Ottonello S."/>
            <person name="Baldrian P."/>
            <person name="Spatafora J.W."/>
            <person name="Henrissat B."/>
            <person name="Nagy L.G."/>
            <person name="Aury J.M."/>
            <person name="Wincker P."/>
            <person name="Grigoriev I.V."/>
            <person name="Bonfante P."/>
            <person name="Martin F.M."/>
        </authorList>
    </citation>
    <scope>NUCLEOTIDE SEQUENCE [LARGE SCALE GENOMIC DNA]</scope>
    <source>
        <strain evidence="2 3">RN42</strain>
    </source>
</reference>
<proteinExistence type="predicted"/>
<name>A0A3N4IMX6_ASCIM</name>
<evidence type="ECO:0000313" key="2">
    <source>
        <dbReference type="EMBL" id="RPA87239.1"/>
    </source>
</evidence>
<gene>
    <name evidence="2" type="ORF">BJ508DRAFT_97566</name>
</gene>
<feature type="compositionally biased region" description="Low complexity" evidence="1">
    <location>
        <begin position="48"/>
        <end position="57"/>
    </location>
</feature>
<dbReference type="Proteomes" id="UP000275078">
    <property type="component" value="Unassembled WGS sequence"/>
</dbReference>
<feature type="compositionally biased region" description="Pro residues" evidence="1">
    <location>
        <begin position="17"/>
        <end position="33"/>
    </location>
</feature>
<keyword evidence="3" id="KW-1185">Reference proteome</keyword>
<dbReference type="EMBL" id="ML119647">
    <property type="protein sequence ID" value="RPA87239.1"/>
    <property type="molecule type" value="Genomic_DNA"/>
</dbReference>
<accession>A0A3N4IMX6</accession>